<proteinExistence type="predicted"/>
<dbReference type="KEGG" id="dli:dnl_32960"/>
<evidence type="ECO:0000313" key="1">
    <source>
        <dbReference type="EMBL" id="QTA80978.1"/>
    </source>
</evidence>
<name>A0A975B922_9BACT</name>
<dbReference type="RefSeq" id="WP_275950181.1">
    <property type="nucleotide sequence ID" value="NZ_CP061799.1"/>
</dbReference>
<sequence length="40" mass="4460">MMVAGLSEENAHPGAVRAFKELGWWDLTKKFKPASLPDCQ</sequence>
<protein>
    <submittedName>
        <fullName evidence="1">Uncharacterized protein</fullName>
    </submittedName>
</protein>
<dbReference type="Proteomes" id="UP000663720">
    <property type="component" value="Chromosome"/>
</dbReference>
<gene>
    <name evidence="1" type="ORF">dnl_32960</name>
</gene>
<dbReference type="AlphaFoldDB" id="A0A975B922"/>
<evidence type="ECO:0000313" key="2">
    <source>
        <dbReference type="Proteomes" id="UP000663720"/>
    </source>
</evidence>
<accession>A0A975B922</accession>
<keyword evidence="2" id="KW-1185">Reference proteome</keyword>
<organism evidence="1 2">
    <name type="scientific">Desulfonema limicola</name>
    <dbReference type="NCBI Taxonomy" id="45656"/>
    <lineage>
        <taxon>Bacteria</taxon>
        <taxon>Pseudomonadati</taxon>
        <taxon>Thermodesulfobacteriota</taxon>
        <taxon>Desulfobacteria</taxon>
        <taxon>Desulfobacterales</taxon>
        <taxon>Desulfococcaceae</taxon>
        <taxon>Desulfonema</taxon>
    </lineage>
</organism>
<dbReference type="EMBL" id="CP061799">
    <property type="protein sequence ID" value="QTA80978.1"/>
    <property type="molecule type" value="Genomic_DNA"/>
</dbReference>
<reference evidence="1" key="1">
    <citation type="journal article" date="2021" name="Microb. Physiol.">
        <title>Proteogenomic Insights into the Physiology of Marine, Sulfate-Reducing, Filamentous Desulfonema limicola and Desulfonema magnum.</title>
        <authorList>
            <person name="Schnaars V."/>
            <person name="Wohlbrand L."/>
            <person name="Scheve S."/>
            <person name="Hinrichs C."/>
            <person name="Reinhardt R."/>
            <person name="Rabus R."/>
        </authorList>
    </citation>
    <scope>NUCLEOTIDE SEQUENCE</scope>
    <source>
        <strain evidence="1">5ac10</strain>
    </source>
</reference>